<dbReference type="Pfam" id="PF02645">
    <property type="entry name" value="DegV"/>
    <property type="match status" value="1"/>
</dbReference>
<dbReference type="PANTHER" id="PTHR33434">
    <property type="entry name" value="DEGV DOMAIN-CONTAINING PROTEIN DR_1986-RELATED"/>
    <property type="match status" value="1"/>
</dbReference>
<dbReference type="PANTHER" id="PTHR33434:SF3">
    <property type="entry name" value="DEGV DOMAIN-CONTAINING PROTEIN YITS"/>
    <property type="match status" value="1"/>
</dbReference>
<dbReference type="Gene3D" id="2.20.28.50">
    <property type="entry name" value="degv family protein"/>
    <property type="match status" value="1"/>
</dbReference>
<dbReference type="RefSeq" id="WP_070110765.1">
    <property type="nucleotide sequence ID" value="NZ_LZFO01000029.1"/>
</dbReference>
<dbReference type="GO" id="GO:0008289">
    <property type="term" value="F:lipid binding"/>
    <property type="evidence" value="ECO:0007669"/>
    <property type="project" value="UniProtKB-KW"/>
</dbReference>
<name>A0A1E8EX27_9CLOT</name>
<keyword evidence="2" id="KW-0446">Lipid-binding</keyword>
<dbReference type="Gene3D" id="3.30.1180.10">
    <property type="match status" value="1"/>
</dbReference>
<dbReference type="PROSITE" id="PS51482">
    <property type="entry name" value="DEGV"/>
    <property type="match status" value="1"/>
</dbReference>
<dbReference type="InterPro" id="IPR003797">
    <property type="entry name" value="DegV"/>
</dbReference>
<keyword evidence="4" id="KW-1185">Reference proteome</keyword>
<gene>
    <name evidence="3" type="ORF">CLOACE_17960</name>
</gene>
<accession>A0A1E8EX27</accession>
<dbReference type="OrthoDB" id="9780660at2"/>
<dbReference type="Proteomes" id="UP000175744">
    <property type="component" value="Unassembled WGS sequence"/>
</dbReference>
<dbReference type="STRING" id="1121290.CLAOCE_17960"/>
<evidence type="ECO:0000313" key="3">
    <source>
        <dbReference type="EMBL" id="OFI05348.1"/>
    </source>
</evidence>
<organism evidence="3 4">
    <name type="scientific">Clostridium acetireducens DSM 10703</name>
    <dbReference type="NCBI Taxonomy" id="1121290"/>
    <lineage>
        <taxon>Bacteria</taxon>
        <taxon>Bacillati</taxon>
        <taxon>Bacillota</taxon>
        <taxon>Clostridia</taxon>
        <taxon>Eubacteriales</taxon>
        <taxon>Clostridiaceae</taxon>
        <taxon>Clostridium</taxon>
    </lineage>
</organism>
<evidence type="ECO:0000256" key="2">
    <source>
        <dbReference type="ARBA" id="ARBA00023121"/>
    </source>
</evidence>
<dbReference type="InterPro" id="IPR043168">
    <property type="entry name" value="DegV_C"/>
</dbReference>
<reference evidence="3 4" key="1">
    <citation type="submission" date="2016-06" db="EMBL/GenBank/DDBJ databases">
        <title>Genome sequence of Clostridium acetireducens DSM 10703.</title>
        <authorList>
            <person name="Poehlein A."/>
            <person name="Fluechter S."/>
            <person name="Duerre P."/>
            <person name="Daniel R."/>
        </authorList>
    </citation>
    <scope>NUCLEOTIDE SEQUENCE [LARGE SCALE GENOMIC DNA]</scope>
    <source>
        <strain evidence="3 4">DSM 10703</strain>
    </source>
</reference>
<dbReference type="PATRIC" id="fig|1121290.3.peg.1787"/>
<dbReference type="InterPro" id="IPR050270">
    <property type="entry name" value="DegV_domain_contain"/>
</dbReference>
<dbReference type="NCBIfam" id="TIGR00762">
    <property type="entry name" value="DegV"/>
    <property type="match status" value="1"/>
</dbReference>
<comment type="caution">
    <text evidence="3">The sequence shown here is derived from an EMBL/GenBank/DDBJ whole genome shotgun (WGS) entry which is preliminary data.</text>
</comment>
<dbReference type="EMBL" id="LZFO01000029">
    <property type="protein sequence ID" value="OFI05348.1"/>
    <property type="molecule type" value="Genomic_DNA"/>
</dbReference>
<sequence>MDTVILVDASCDLPLDFIQENNVPYIGLMCHLKGRDYEDDFGKTISHKEFYNELQEGEMPTTSQINVYRFMEKFESIIKDNKSIIYLAMSSGLSGTYNSALMAKKALEEKYDNVNIDIIDTASASIGEGIIVYHCCEMLKNGAMREDIINWAESNKLKINHWFLVEDLKHLKNGGRLSTSKATIGTLLNIKPIIYVNKEGKLENVTNVRGRKKAIKYLLDKFKERCLNPSDVVVGISHSDCAEDAEDLKATLVKDYNVKEVIVSQLGLVMGSHCGRGMLALCFLGEER</sequence>
<evidence type="ECO:0000256" key="1">
    <source>
        <dbReference type="ARBA" id="ARBA00003238"/>
    </source>
</evidence>
<proteinExistence type="predicted"/>
<dbReference type="Gene3D" id="3.40.50.10440">
    <property type="entry name" value="Dihydroxyacetone kinase, domain 1"/>
    <property type="match status" value="1"/>
</dbReference>
<protein>
    <submittedName>
        <fullName evidence="3">DegV domain-containing protein</fullName>
    </submittedName>
</protein>
<evidence type="ECO:0000313" key="4">
    <source>
        <dbReference type="Proteomes" id="UP000175744"/>
    </source>
</evidence>
<dbReference type="AlphaFoldDB" id="A0A1E8EX27"/>
<dbReference type="SUPFAM" id="SSF82549">
    <property type="entry name" value="DAK1/DegV-like"/>
    <property type="match status" value="1"/>
</dbReference>
<comment type="function">
    <text evidence="1">May bind long-chain fatty acids, such as palmitate, and may play a role in lipid transport or fatty acid metabolism.</text>
</comment>